<dbReference type="InterPro" id="IPR022765">
    <property type="entry name" value="Dna2/Cas4_DUF83"/>
</dbReference>
<protein>
    <submittedName>
        <fullName evidence="2">CRISPR-associated protein Cas4</fullName>
    </submittedName>
</protein>
<feature type="domain" description="DUF83" evidence="1">
    <location>
        <begin position="4"/>
        <end position="160"/>
    </location>
</feature>
<proteinExistence type="predicted"/>
<evidence type="ECO:0000259" key="1">
    <source>
        <dbReference type="Pfam" id="PF01930"/>
    </source>
</evidence>
<sequence>MKITGTLINYFFHCKRQCYLFYNRINLEDNSEDVKIGKALHENKFKDEVKFENIALDKITDEFVVEFKKSDSDEVAASWQLLFYLKTLKDVGIIRRGRLEFSENKNNPRKTLEVELTPKKEDRLDEIYQQITELIRLSSPPSPKKTSKCQKCAYFSYCFI</sequence>
<keyword evidence="3" id="KW-1185">Reference proteome</keyword>
<dbReference type="Proteomes" id="UP000069632">
    <property type="component" value="Unassembled WGS sequence"/>
</dbReference>
<gene>
    <name evidence="2" type="ORF">ERS672216_00696</name>
</gene>
<dbReference type="OrthoDB" id="9794720at2"/>
<reference evidence="2 3" key="1">
    <citation type="submission" date="2016-02" db="EMBL/GenBank/DDBJ databases">
        <authorList>
            <consortium name="Pathogen Informatics"/>
        </authorList>
    </citation>
    <scope>NUCLEOTIDE SEQUENCE [LARGE SCALE GENOMIC DNA]</scope>
    <source>
        <strain evidence="2 3">RC20</strain>
    </source>
</reference>
<dbReference type="AlphaFoldDB" id="A0A128EDP1"/>
<dbReference type="PANTHER" id="PTHR37168:SF2">
    <property type="entry name" value="CRISPR-ASSOCIATED EXONUCLEASE CAS4"/>
    <property type="match status" value="1"/>
</dbReference>
<dbReference type="EMBL" id="FIZP01000002">
    <property type="protein sequence ID" value="CZE47065.1"/>
    <property type="molecule type" value="Genomic_DNA"/>
</dbReference>
<evidence type="ECO:0000313" key="2">
    <source>
        <dbReference type="EMBL" id="CZE47065.1"/>
    </source>
</evidence>
<name>A0A128EDP1_9BACT</name>
<dbReference type="Gene3D" id="3.90.320.10">
    <property type="match status" value="1"/>
</dbReference>
<dbReference type="InterPro" id="IPR011604">
    <property type="entry name" value="PDDEXK-like_dom_sf"/>
</dbReference>
<dbReference type="PANTHER" id="PTHR37168">
    <property type="entry name" value="CRISPR-ASSOCIATED EXONUCLEASE CAS4"/>
    <property type="match status" value="1"/>
</dbReference>
<organism evidence="2 3">
    <name type="scientific">Campylobacter geochelonis</name>
    <dbReference type="NCBI Taxonomy" id="1780362"/>
    <lineage>
        <taxon>Bacteria</taxon>
        <taxon>Pseudomonadati</taxon>
        <taxon>Campylobacterota</taxon>
        <taxon>Epsilonproteobacteria</taxon>
        <taxon>Campylobacterales</taxon>
        <taxon>Campylobacteraceae</taxon>
        <taxon>Campylobacter</taxon>
    </lineage>
</organism>
<dbReference type="Pfam" id="PF01930">
    <property type="entry name" value="Cas_Cas4"/>
    <property type="match status" value="1"/>
</dbReference>
<dbReference type="RefSeq" id="WP_075540086.1">
    <property type="nucleotide sequence ID" value="NZ_CP053844.1"/>
</dbReference>
<accession>A0A128EDP1</accession>
<evidence type="ECO:0000313" key="3">
    <source>
        <dbReference type="Proteomes" id="UP000069632"/>
    </source>
</evidence>